<evidence type="ECO:0000256" key="7">
    <source>
        <dbReference type="HAMAP-Rule" id="MF_00473"/>
    </source>
</evidence>
<dbReference type="InterPro" id="IPR001672">
    <property type="entry name" value="G6P_Isomerase"/>
</dbReference>
<dbReference type="PROSITE" id="PS51463">
    <property type="entry name" value="P_GLUCOSE_ISOMERASE_3"/>
    <property type="match status" value="1"/>
</dbReference>
<comment type="similarity">
    <text evidence="2 7 8">Belongs to the GPI family.</text>
</comment>
<feature type="active site" description="Proton donor" evidence="7">
    <location>
        <position position="364"/>
    </location>
</feature>
<keyword evidence="5 7" id="KW-0413">Isomerase</keyword>
<dbReference type="GO" id="GO:0004347">
    <property type="term" value="F:glucose-6-phosphate isomerase activity"/>
    <property type="evidence" value="ECO:0007669"/>
    <property type="project" value="UniProtKB-EC"/>
</dbReference>
<dbReference type="Gene3D" id="1.10.1390.10">
    <property type="match status" value="1"/>
</dbReference>
<evidence type="ECO:0000256" key="3">
    <source>
        <dbReference type="ARBA" id="ARBA00022432"/>
    </source>
</evidence>
<evidence type="ECO:0000256" key="2">
    <source>
        <dbReference type="ARBA" id="ARBA00006604"/>
    </source>
</evidence>
<dbReference type="InterPro" id="IPR035476">
    <property type="entry name" value="SIS_PGI_1"/>
</dbReference>
<dbReference type="InterPro" id="IPR035482">
    <property type="entry name" value="SIS_PGI_2"/>
</dbReference>
<comment type="catalytic activity">
    <reaction evidence="6 7 8">
        <text>alpha-D-glucose 6-phosphate = beta-D-fructose 6-phosphate</text>
        <dbReference type="Rhea" id="RHEA:11816"/>
        <dbReference type="ChEBI" id="CHEBI:57634"/>
        <dbReference type="ChEBI" id="CHEBI:58225"/>
        <dbReference type="EC" id="5.3.1.9"/>
    </reaction>
</comment>
<dbReference type="InterPro" id="IPR018189">
    <property type="entry name" value="Phosphoglucose_isomerase_CS"/>
</dbReference>
<organism evidence="9 10">
    <name type="scientific">Spartinivicinus poritis</name>
    <dbReference type="NCBI Taxonomy" id="2994640"/>
    <lineage>
        <taxon>Bacteria</taxon>
        <taxon>Pseudomonadati</taxon>
        <taxon>Pseudomonadota</taxon>
        <taxon>Gammaproteobacteria</taxon>
        <taxon>Oceanospirillales</taxon>
        <taxon>Zooshikellaceae</taxon>
        <taxon>Spartinivicinus</taxon>
    </lineage>
</organism>
<dbReference type="Proteomes" id="UP001528823">
    <property type="component" value="Unassembled WGS sequence"/>
</dbReference>
<evidence type="ECO:0000313" key="10">
    <source>
        <dbReference type="Proteomes" id="UP001528823"/>
    </source>
</evidence>
<keyword evidence="4 7" id="KW-0324">Glycolysis</keyword>
<dbReference type="CDD" id="cd05015">
    <property type="entry name" value="SIS_PGI_1"/>
    <property type="match status" value="1"/>
</dbReference>
<dbReference type="Pfam" id="PF00342">
    <property type="entry name" value="PGI"/>
    <property type="match status" value="1"/>
</dbReference>
<reference evidence="9 10" key="1">
    <citation type="submission" date="2022-11" db="EMBL/GenBank/DDBJ databases">
        <title>Spartinivicinus poritis sp. nov., isolated from scleractinian coral Porites lutea.</title>
        <authorList>
            <person name="Zhang G."/>
            <person name="Cai L."/>
            <person name="Wei Q."/>
        </authorList>
    </citation>
    <scope>NUCLEOTIDE SEQUENCE [LARGE SCALE GENOMIC DNA]</scope>
    <source>
        <strain evidence="9 10">A2-2</strain>
    </source>
</reference>
<dbReference type="InterPro" id="IPR046348">
    <property type="entry name" value="SIS_dom_sf"/>
</dbReference>
<accession>A0ABT5U9W2</accession>
<evidence type="ECO:0000256" key="4">
    <source>
        <dbReference type="ARBA" id="ARBA00023152"/>
    </source>
</evidence>
<dbReference type="EC" id="5.3.1.9" evidence="7"/>
<keyword evidence="7" id="KW-0963">Cytoplasm</keyword>
<comment type="subcellular location">
    <subcellularLocation>
        <location evidence="7">Cytoplasm</location>
    </subcellularLocation>
</comment>
<feature type="active site" evidence="7">
    <location>
        <position position="523"/>
    </location>
</feature>
<dbReference type="PANTHER" id="PTHR11469:SF1">
    <property type="entry name" value="GLUCOSE-6-PHOSPHATE ISOMERASE"/>
    <property type="match status" value="1"/>
</dbReference>
<dbReference type="PROSITE" id="PS00174">
    <property type="entry name" value="P_GLUCOSE_ISOMERASE_2"/>
    <property type="match status" value="1"/>
</dbReference>
<proteinExistence type="inferred from homology"/>
<evidence type="ECO:0000256" key="6">
    <source>
        <dbReference type="ARBA" id="ARBA00029321"/>
    </source>
</evidence>
<gene>
    <name evidence="7 9" type="primary">pgi</name>
    <name evidence="9" type="ORF">ORQ98_14355</name>
</gene>
<keyword evidence="10" id="KW-1185">Reference proteome</keyword>
<dbReference type="CDD" id="cd05016">
    <property type="entry name" value="SIS_PGI_2"/>
    <property type="match status" value="1"/>
</dbReference>
<evidence type="ECO:0000256" key="1">
    <source>
        <dbReference type="ARBA" id="ARBA00004926"/>
    </source>
</evidence>
<dbReference type="HAMAP" id="MF_00473">
    <property type="entry name" value="G6P_isomerase"/>
    <property type="match status" value="1"/>
</dbReference>
<dbReference type="RefSeq" id="WP_274689491.1">
    <property type="nucleotide sequence ID" value="NZ_JAPMOU010000017.1"/>
</dbReference>
<evidence type="ECO:0000256" key="8">
    <source>
        <dbReference type="RuleBase" id="RU000612"/>
    </source>
</evidence>
<name>A0ABT5U9W2_9GAMM</name>
<feature type="active site" evidence="7">
    <location>
        <position position="395"/>
    </location>
</feature>
<keyword evidence="3 7" id="KW-0312">Gluconeogenesis</keyword>
<comment type="pathway">
    <text evidence="7">Carbohydrate biosynthesis; gluconeogenesis.</text>
</comment>
<sequence>MLNQSNRTISGVTPLSQYPSSDALLQEKQALDKTNLKALFAEDSKRFEQFSLKAAGLFLDYSKNLITSETLQLLGKLAEDAKLPAAIKSLFQGDKVNHTEQRPALHMALRKQDDEAILVDGQDVMPEIKATLAKIETLTQQVHSGKWRGYTDKPIKHIINIGIGGSFLGPKMIIEGLTPYIKPDIKHHYIANIDPNDVAEAFKHIDPETSLFIVASKSFSTIETKLNAETCRQWMLDQGAKAEDIAKHFLAVSSNVNKAVEFGIHPDNIYPMCDWVGGRYSLWSAIGLPIALTLGFANFEALLKGAYQMDEHFRTAPITENMPALLGLIGVWYHNYHGATAHAVLPYDQYLSELPNHLQQVDMESNGKSVNHDGEILSYSSGPVIWGDTGTNGQHAYHQLLHQGTQLIPVDFVVPAQSHNAIGDHHPWLFANALSQSQALMAGKTLDEAKAELAEQGLSAEEVEKLAPHKVIPGNRPSNMILMSKVTPETLGALVALYEHKVFTQGVLWQVNSFDQWGVELGKQLGNTLFPKLKDADSPLDLDSSTNGLISLFREINQE</sequence>
<dbReference type="PRINTS" id="PR00662">
    <property type="entry name" value="G6PISOMERASE"/>
</dbReference>
<dbReference type="EMBL" id="JAPMOU010000017">
    <property type="protein sequence ID" value="MDE1463147.1"/>
    <property type="molecule type" value="Genomic_DNA"/>
</dbReference>
<comment type="pathway">
    <text evidence="1 7 8">Carbohydrate degradation; glycolysis; D-glyceraldehyde 3-phosphate and glycerone phosphate from D-glucose: step 2/4.</text>
</comment>
<comment type="function">
    <text evidence="7">Catalyzes the reversible isomerization of glucose-6-phosphate to fructose-6-phosphate.</text>
</comment>
<evidence type="ECO:0000256" key="5">
    <source>
        <dbReference type="ARBA" id="ARBA00023235"/>
    </source>
</evidence>
<dbReference type="NCBIfam" id="NF001211">
    <property type="entry name" value="PRK00179.1"/>
    <property type="match status" value="1"/>
</dbReference>
<dbReference type="InterPro" id="IPR023096">
    <property type="entry name" value="G6P_Isomerase_C"/>
</dbReference>
<dbReference type="PROSITE" id="PS00765">
    <property type="entry name" value="P_GLUCOSE_ISOMERASE_1"/>
    <property type="match status" value="1"/>
</dbReference>
<comment type="caution">
    <text evidence="9">The sequence shown here is derived from an EMBL/GenBank/DDBJ whole genome shotgun (WGS) entry which is preliminary data.</text>
</comment>
<dbReference type="SUPFAM" id="SSF53697">
    <property type="entry name" value="SIS domain"/>
    <property type="match status" value="1"/>
</dbReference>
<protein>
    <recommendedName>
        <fullName evidence="7">Glucose-6-phosphate isomerase</fullName>
        <shortName evidence="7">GPI</shortName>
        <ecNumber evidence="7">5.3.1.9</ecNumber>
    </recommendedName>
    <alternativeName>
        <fullName evidence="7">Phosphoglucose isomerase</fullName>
        <shortName evidence="7">PGI</shortName>
    </alternativeName>
    <alternativeName>
        <fullName evidence="7">Phosphohexose isomerase</fullName>
        <shortName evidence="7">PHI</shortName>
    </alternativeName>
</protein>
<evidence type="ECO:0000313" key="9">
    <source>
        <dbReference type="EMBL" id="MDE1463147.1"/>
    </source>
</evidence>
<dbReference type="Gene3D" id="3.40.50.10490">
    <property type="entry name" value="Glucose-6-phosphate isomerase like protein, domain 1"/>
    <property type="match status" value="2"/>
</dbReference>
<dbReference type="PANTHER" id="PTHR11469">
    <property type="entry name" value="GLUCOSE-6-PHOSPHATE ISOMERASE"/>
    <property type="match status" value="1"/>
</dbReference>